<dbReference type="Proteomes" id="UP000193431">
    <property type="component" value="Chromosome"/>
</dbReference>
<dbReference type="Pfam" id="PF13472">
    <property type="entry name" value="Lipase_GDSL_2"/>
    <property type="match status" value="1"/>
</dbReference>
<dbReference type="Gene3D" id="3.40.50.1110">
    <property type="entry name" value="SGNH hydrolase"/>
    <property type="match status" value="1"/>
</dbReference>
<dbReference type="AlphaFoldDB" id="A0A1W6MNY4"/>
<evidence type="ECO:0000259" key="2">
    <source>
        <dbReference type="Pfam" id="PF13472"/>
    </source>
</evidence>
<accession>A0A1W6MNY4</accession>
<dbReference type="STRING" id="331648.BST97_01635"/>
<gene>
    <name evidence="3" type="ORF">BST97_01635</name>
</gene>
<feature type="region of interest" description="Disordered" evidence="1">
    <location>
        <begin position="31"/>
        <end position="52"/>
    </location>
</feature>
<evidence type="ECO:0000313" key="3">
    <source>
        <dbReference type="EMBL" id="ARN79318.1"/>
    </source>
</evidence>
<evidence type="ECO:0000256" key="1">
    <source>
        <dbReference type="SAM" id="MobiDB-lite"/>
    </source>
</evidence>
<reference evidence="3 4" key="1">
    <citation type="submission" date="2016-11" db="EMBL/GenBank/DDBJ databases">
        <title>Trade-off between light-utilization and light-protection in marine flavobacteria.</title>
        <authorList>
            <person name="Kumagai Y."/>
        </authorList>
    </citation>
    <scope>NUCLEOTIDE SEQUENCE [LARGE SCALE GENOMIC DNA]</scope>
    <source>
        <strain evidence="3 4">JCM 13191</strain>
    </source>
</reference>
<sequence>MSRGSGRFKDLRFCYFLAFLIFIGCKQQSSQDGPNQNQETAEQDSQNNSSQVEGSGTILFFGDSITAGYGLDDTDDAFPGLIQQKIDSLGMNYEVVNSGVSGETTAGGKSRIDWVMNQKVDIFILELGANDGLRGVPVSETKSNLQEIINTIKDKSPDTQIILAGMQLPPNLGKEYTTDFKNVFPELAQKNDIDLIPFILKDVGGIAALNQNDGIHPTEEGHQIIADTVWETLRPLLDSE</sequence>
<proteinExistence type="predicted"/>
<dbReference type="InterPro" id="IPR013830">
    <property type="entry name" value="SGNH_hydro"/>
</dbReference>
<evidence type="ECO:0000313" key="4">
    <source>
        <dbReference type="Proteomes" id="UP000193431"/>
    </source>
</evidence>
<name>A0A1W6MNY4_9FLAO</name>
<keyword evidence="4" id="KW-1185">Reference proteome</keyword>
<dbReference type="CDD" id="cd01822">
    <property type="entry name" value="Lysophospholipase_L1_like"/>
    <property type="match status" value="1"/>
</dbReference>
<dbReference type="GO" id="GO:0004622">
    <property type="term" value="F:phosphatidylcholine lysophospholipase activity"/>
    <property type="evidence" value="ECO:0007669"/>
    <property type="project" value="TreeGrafter"/>
</dbReference>
<dbReference type="EMBL" id="CP019344">
    <property type="protein sequence ID" value="ARN79318.1"/>
    <property type="molecule type" value="Genomic_DNA"/>
</dbReference>
<dbReference type="InterPro" id="IPR036514">
    <property type="entry name" value="SGNH_hydro_sf"/>
</dbReference>
<dbReference type="PANTHER" id="PTHR30383">
    <property type="entry name" value="THIOESTERASE 1/PROTEASE 1/LYSOPHOSPHOLIPASE L1"/>
    <property type="match status" value="1"/>
</dbReference>
<dbReference type="SUPFAM" id="SSF52266">
    <property type="entry name" value="SGNH hydrolase"/>
    <property type="match status" value="1"/>
</dbReference>
<organism evidence="3 4">
    <name type="scientific">Nonlabens spongiae</name>
    <dbReference type="NCBI Taxonomy" id="331648"/>
    <lineage>
        <taxon>Bacteria</taxon>
        <taxon>Pseudomonadati</taxon>
        <taxon>Bacteroidota</taxon>
        <taxon>Flavobacteriia</taxon>
        <taxon>Flavobacteriales</taxon>
        <taxon>Flavobacteriaceae</taxon>
        <taxon>Nonlabens</taxon>
    </lineage>
</organism>
<dbReference type="InterPro" id="IPR051532">
    <property type="entry name" value="Ester_Hydrolysis_Enzymes"/>
</dbReference>
<dbReference type="PROSITE" id="PS51257">
    <property type="entry name" value="PROKAR_LIPOPROTEIN"/>
    <property type="match status" value="1"/>
</dbReference>
<feature type="domain" description="SGNH hydrolase-type esterase" evidence="2">
    <location>
        <begin position="60"/>
        <end position="224"/>
    </location>
</feature>
<protein>
    <submittedName>
        <fullName evidence="3">Arylesterase</fullName>
    </submittedName>
</protein>
<dbReference type="PANTHER" id="PTHR30383:SF5">
    <property type="entry name" value="SGNH HYDROLASE-TYPE ESTERASE DOMAIN-CONTAINING PROTEIN"/>
    <property type="match status" value="1"/>
</dbReference>